<name>A0A0D3HZI0_EMIH1</name>
<dbReference type="SUPFAM" id="SSF50985">
    <property type="entry name" value="RCC1/BLIP-II"/>
    <property type="match status" value="1"/>
</dbReference>
<dbReference type="GeneID" id="17250563"/>
<keyword evidence="6" id="KW-1185">Reference proteome</keyword>
<protein>
    <recommendedName>
        <fullName evidence="4">RCC1-like domain-containing protein</fullName>
    </recommendedName>
</protein>
<dbReference type="PANTHER" id="PTHR22870">
    <property type="entry name" value="REGULATOR OF CHROMOSOME CONDENSATION"/>
    <property type="match status" value="1"/>
</dbReference>
<dbReference type="PROSITE" id="PS00626">
    <property type="entry name" value="RCC1_2"/>
    <property type="match status" value="1"/>
</dbReference>
<sequence>MLADLPPELLAAVLRSMRLSDIGHLAYASRPLLGADGKDPLPRLPACEECWAPFSHLQADGDRHCLFVDSERRLLSCGFDSQHRAVLGRAHAVATRTLLGPFSDPSRNNNRVGHAHDLASGGPPSLRLPVPSPVPAAAALRVRGVAAGAVHSLLVTEGGAVYSWGSSKFGALGHGVDCDGRKALAGVRVVMVAASPSHGGWGLDYSHSLAVADDGAVFSWGAGKDDSRLGHGSSNDVHTPRRIDALKKQRIASVAAGENHSVGAFSTWAGGWGSGAHPLEHRKQDDVKLLPPTLVGGQLRGERVRSIAAAELHNLAVTEEGAVFSWGDATFGKLGHGNLVDWPAPRRVEALRGTQVGAVATGPRHSLAVAADGRVFGWGFGDDTLGLRAFHKAAPVYGACQLGAGGGSGGGWRPPRPVPAVGSSFCLLTPTEYPRFIRLATE</sequence>
<dbReference type="RefSeq" id="XP_005756844.1">
    <property type="nucleotide sequence ID" value="XM_005756787.1"/>
</dbReference>
<dbReference type="EnsemblProtists" id="EOD04415">
    <property type="protein sequence ID" value="EOD04415"/>
    <property type="gene ID" value="EMIHUDRAFT_453905"/>
</dbReference>
<dbReference type="Gene3D" id="2.130.10.30">
    <property type="entry name" value="Regulator of chromosome condensation 1/beta-lactamase-inhibitor protein II"/>
    <property type="match status" value="2"/>
</dbReference>
<feature type="repeat" description="RCC1" evidence="2">
    <location>
        <begin position="321"/>
        <end position="372"/>
    </location>
</feature>
<dbReference type="InterPro" id="IPR009091">
    <property type="entry name" value="RCC1/BLIP-II"/>
</dbReference>
<evidence type="ECO:0000256" key="2">
    <source>
        <dbReference type="PROSITE-ProRule" id="PRU00235"/>
    </source>
</evidence>
<evidence type="ECO:0000259" key="4">
    <source>
        <dbReference type="Pfam" id="PF25390"/>
    </source>
</evidence>
<dbReference type="PROSITE" id="PS50012">
    <property type="entry name" value="RCC1_3"/>
    <property type="match status" value="2"/>
</dbReference>
<evidence type="ECO:0000256" key="1">
    <source>
        <dbReference type="ARBA" id="ARBA00022737"/>
    </source>
</evidence>
<reference evidence="6" key="1">
    <citation type="journal article" date="2013" name="Nature">
        <title>Pan genome of the phytoplankton Emiliania underpins its global distribution.</title>
        <authorList>
            <person name="Read B.A."/>
            <person name="Kegel J."/>
            <person name="Klute M.J."/>
            <person name="Kuo A."/>
            <person name="Lefebvre S.C."/>
            <person name="Maumus F."/>
            <person name="Mayer C."/>
            <person name="Miller J."/>
            <person name="Monier A."/>
            <person name="Salamov A."/>
            <person name="Young J."/>
            <person name="Aguilar M."/>
            <person name="Claverie J.M."/>
            <person name="Frickenhaus S."/>
            <person name="Gonzalez K."/>
            <person name="Herman E.K."/>
            <person name="Lin Y.C."/>
            <person name="Napier J."/>
            <person name="Ogata H."/>
            <person name="Sarno A.F."/>
            <person name="Shmutz J."/>
            <person name="Schroeder D."/>
            <person name="de Vargas C."/>
            <person name="Verret F."/>
            <person name="von Dassow P."/>
            <person name="Valentin K."/>
            <person name="Van de Peer Y."/>
            <person name="Wheeler G."/>
            <person name="Dacks J.B."/>
            <person name="Delwiche C.F."/>
            <person name="Dyhrman S.T."/>
            <person name="Glockner G."/>
            <person name="John U."/>
            <person name="Richards T."/>
            <person name="Worden A.Z."/>
            <person name="Zhang X."/>
            <person name="Grigoriev I.V."/>
            <person name="Allen A.E."/>
            <person name="Bidle K."/>
            <person name="Borodovsky M."/>
            <person name="Bowler C."/>
            <person name="Brownlee C."/>
            <person name="Cock J.M."/>
            <person name="Elias M."/>
            <person name="Gladyshev V.N."/>
            <person name="Groth M."/>
            <person name="Guda C."/>
            <person name="Hadaegh A."/>
            <person name="Iglesias-Rodriguez M.D."/>
            <person name="Jenkins J."/>
            <person name="Jones B.M."/>
            <person name="Lawson T."/>
            <person name="Leese F."/>
            <person name="Lindquist E."/>
            <person name="Lobanov A."/>
            <person name="Lomsadze A."/>
            <person name="Malik S.B."/>
            <person name="Marsh M.E."/>
            <person name="Mackinder L."/>
            <person name="Mock T."/>
            <person name="Mueller-Roeber B."/>
            <person name="Pagarete A."/>
            <person name="Parker M."/>
            <person name="Probert I."/>
            <person name="Quesneville H."/>
            <person name="Raines C."/>
            <person name="Rensing S.A."/>
            <person name="Riano-Pachon D.M."/>
            <person name="Richier S."/>
            <person name="Rokitta S."/>
            <person name="Shiraiwa Y."/>
            <person name="Soanes D.M."/>
            <person name="van der Giezen M."/>
            <person name="Wahlund T.M."/>
            <person name="Williams B."/>
            <person name="Wilson W."/>
            <person name="Wolfe G."/>
            <person name="Wurch L.L."/>
        </authorList>
    </citation>
    <scope>NUCLEOTIDE SEQUENCE</scope>
</reference>
<dbReference type="InterPro" id="IPR058923">
    <property type="entry name" value="RCC1-like_dom"/>
</dbReference>
<reference evidence="5" key="2">
    <citation type="submission" date="2024-10" db="UniProtKB">
        <authorList>
            <consortium name="EnsemblProtists"/>
        </authorList>
    </citation>
    <scope>IDENTIFICATION</scope>
</reference>
<dbReference type="eggNOG" id="KOG1426">
    <property type="taxonomic scope" value="Eukaryota"/>
</dbReference>
<dbReference type="HOGENOM" id="CLU_620299_0_0_1"/>
<dbReference type="AlphaFoldDB" id="A0A0D3HZI0"/>
<feature type="repeat" description="RCC1" evidence="2">
    <location>
        <begin position="215"/>
        <end position="267"/>
    </location>
</feature>
<keyword evidence="1" id="KW-0677">Repeat</keyword>
<dbReference type="InterPro" id="IPR000408">
    <property type="entry name" value="Reg_chr_condens"/>
</dbReference>
<dbReference type="PaxDb" id="2903-EOD04415"/>
<accession>A0A0D3HZI0</accession>
<dbReference type="STRING" id="2903.R1CQ67"/>
<dbReference type="Pfam" id="PF25390">
    <property type="entry name" value="WD40_RLD"/>
    <property type="match status" value="1"/>
</dbReference>
<evidence type="ECO:0000256" key="3">
    <source>
        <dbReference type="SAM" id="MobiDB-lite"/>
    </source>
</evidence>
<evidence type="ECO:0000313" key="6">
    <source>
        <dbReference type="Proteomes" id="UP000013827"/>
    </source>
</evidence>
<dbReference type="Proteomes" id="UP000013827">
    <property type="component" value="Unassembled WGS sequence"/>
</dbReference>
<dbReference type="InterPro" id="IPR051210">
    <property type="entry name" value="Ub_ligase/GEF_domain"/>
</dbReference>
<feature type="domain" description="RCC1-like" evidence="4">
    <location>
        <begin position="130"/>
        <end position="388"/>
    </location>
</feature>
<dbReference type="PANTHER" id="PTHR22870:SF408">
    <property type="entry name" value="OS09G0560450 PROTEIN"/>
    <property type="match status" value="1"/>
</dbReference>
<dbReference type="PRINTS" id="PR00633">
    <property type="entry name" value="RCCNDNSATION"/>
</dbReference>
<feature type="region of interest" description="Disordered" evidence="3">
    <location>
        <begin position="101"/>
        <end position="124"/>
    </location>
</feature>
<dbReference type="OMA" id="ACEECWA"/>
<dbReference type="KEGG" id="ehx:EMIHUDRAFT_453905"/>
<organism evidence="5 6">
    <name type="scientific">Emiliania huxleyi (strain CCMP1516)</name>
    <dbReference type="NCBI Taxonomy" id="280463"/>
    <lineage>
        <taxon>Eukaryota</taxon>
        <taxon>Haptista</taxon>
        <taxon>Haptophyta</taxon>
        <taxon>Prymnesiophyceae</taxon>
        <taxon>Isochrysidales</taxon>
        <taxon>Noelaerhabdaceae</taxon>
        <taxon>Emiliania</taxon>
    </lineage>
</organism>
<proteinExistence type="predicted"/>
<evidence type="ECO:0000313" key="5">
    <source>
        <dbReference type="EnsemblProtists" id="EOD04415"/>
    </source>
</evidence>